<dbReference type="SUPFAM" id="SSF53335">
    <property type="entry name" value="S-adenosyl-L-methionine-dependent methyltransferases"/>
    <property type="match status" value="1"/>
</dbReference>
<dbReference type="GO" id="GO:0008649">
    <property type="term" value="F:rRNA methyltransferase activity"/>
    <property type="evidence" value="ECO:0007669"/>
    <property type="project" value="InterPro"/>
</dbReference>
<keyword evidence="9 13" id="KW-0694">RNA-binding</keyword>
<comment type="caution">
    <text evidence="15">The sequence shown here is derived from an EMBL/GenBank/DDBJ whole genome shotgun (WGS) entry which is preliminary data.</text>
</comment>
<evidence type="ECO:0000259" key="14">
    <source>
        <dbReference type="PROSITE" id="PS51686"/>
    </source>
</evidence>
<dbReference type="GO" id="GO:0005737">
    <property type="term" value="C:cytoplasm"/>
    <property type="evidence" value="ECO:0007669"/>
    <property type="project" value="UniProtKB-SubCell"/>
</dbReference>
<feature type="binding site" evidence="13">
    <location>
        <position position="333"/>
    </location>
    <ligand>
        <name>S-adenosyl-L-methionine</name>
        <dbReference type="ChEBI" id="CHEBI:59789"/>
    </ligand>
</feature>
<dbReference type="InterPro" id="IPR023267">
    <property type="entry name" value="RCMT"/>
</dbReference>
<dbReference type="InterPro" id="IPR004573">
    <property type="entry name" value="rRNA_ssu_MeTfrase_B"/>
</dbReference>
<dbReference type="Gene3D" id="1.10.940.10">
    <property type="entry name" value="NusB-like"/>
    <property type="match status" value="1"/>
</dbReference>
<evidence type="ECO:0000256" key="10">
    <source>
        <dbReference type="ARBA" id="ARBA00030399"/>
    </source>
</evidence>
<dbReference type="Pfam" id="PF01029">
    <property type="entry name" value="NusB"/>
    <property type="match status" value="1"/>
</dbReference>
<reference evidence="15" key="1">
    <citation type="journal article" date="2021" name="PeerJ">
        <title>Extensive microbial diversity within the chicken gut microbiome revealed by metagenomics and culture.</title>
        <authorList>
            <person name="Gilroy R."/>
            <person name="Ravi A."/>
            <person name="Getino M."/>
            <person name="Pursley I."/>
            <person name="Horton D.L."/>
            <person name="Alikhan N.F."/>
            <person name="Baker D."/>
            <person name="Gharbi K."/>
            <person name="Hall N."/>
            <person name="Watson M."/>
            <person name="Adriaenssens E.M."/>
            <person name="Foster-Nyarko E."/>
            <person name="Jarju S."/>
            <person name="Secka A."/>
            <person name="Antonio M."/>
            <person name="Oren A."/>
            <person name="Chaudhuri R.R."/>
            <person name="La Ragione R."/>
            <person name="Hildebrand F."/>
            <person name="Pallen M.J."/>
        </authorList>
    </citation>
    <scope>NUCLEOTIDE SEQUENCE</scope>
    <source>
        <strain evidence="15">CHK179-28034</strain>
    </source>
</reference>
<comment type="subcellular location">
    <subcellularLocation>
        <location evidence="2">Cytoplasm</location>
    </subcellularLocation>
</comment>
<dbReference type="InterPro" id="IPR035926">
    <property type="entry name" value="NusB-like_sf"/>
</dbReference>
<dbReference type="InterPro" id="IPR001678">
    <property type="entry name" value="MeTrfase_RsmB-F_NOP2_dom"/>
</dbReference>
<dbReference type="Pfam" id="PF01189">
    <property type="entry name" value="Methyltr_RsmB-F"/>
    <property type="match status" value="1"/>
</dbReference>
<dbReference type="AlphaFoldDB" id="A0A9D2ENF3"/>
<dbReference type="PANTHER" id="PTHR22807:SF53">
    <property type="entry name" value="RIBOSOMAL RNA SMALL SUBUNIT METHYLTRANSFERASE B-RELATED"/>
    <property type="match status" value="1"/>
</dbReference>
<comment type="similarity">
    <text evidence="13">Belongs to the class I-like SAM-binding methyltransferase superfamily. RsmB/NOP family.</text>
</comment>
<dbReference type="InterPro" id="IPR054728">
    <property type="entry name" value="RsmB-like_ferredoxin"/>
</dbReference>
<organism evidence="15 16">
    <name type="scientific">Candidatus Anaerobutyricum stercoris</name>
    <dbReference type="NCBI Taxonomy" id="2838457"/>
    <lineage>
        <taxon>Bacteria</taxon>
        <taxon>Bacillati</taxon>
        <taxon>Bacillota</taxon>
        <taxon>Clostridia</taxon>
        <taxon>Lachnospirales</taxon>
        <taxon>Lachnospiraceae</taxon>
        <taxon>Anaerobutyricum</taxon>
    </lineage>
</organism>
<evidence type="ECO:0000256" key="2">
    <source>
        <dbReference type="ARBA" id="ARBA00004496"/>
    </source>
</evidence>
<gene>
    <name evidence="15" type="primary">rsmB</name>
    <name evidence="15" type="ORF">H9968_13355</name>
</gene>
<evidence type="ECO:0000256" key="8">
    <source>
        <dbReference type="ARBA" id="ARBA00022691"/>
    </source>
</evidence>
<dbReference type="InterPro" id="IPR029063">
    <property type="entry name" value="SAM-dependent_MTases_sf"/>
</dbReference>
<evidence type="ECO:0000256" key="5">
    <source>
        <dbReference type="ARBA" id="ARBA00022552"/>
    </source>
</evidence>
<dbReference type="CDD" id="cd02440">
    <property type="entry name" value="AdoMet_MTases"/>
    <property type="match status" value="1"/>
</dbReference>
<feature type="binding site" evidence="13">
    <location>
        <position position="315"/>
    </location>
    <ligand>
        <name>S-adenosyl-L-methionine</name>
        <dbReference type="ChEBI" id="CHEBI:59789"/>
    </ligand>
</feature>
<evidence type="ECO:0000256" key="9">
    <source>
        <dbReference type="ARBA" id="ARBA00022884"/>
    </source>
</evidence>
<dbReference type="PRINTS" id="PR02008">
    <property type="entry name" value="RCMTFAMILY"/>
</dbReference>
<keyword evidence="8 13" id="KW-0949">S-adenosyl-L-methionine</keyword>
<evidence type="ECO:0000256" key="13">
    <source>
        <dbReference type="PROSITE-ProRule" id="PRU01023"/>
    </source>
</evidence>
<evidence type="ECO:0000256" key="4">
    <source>
        <dbReference type="ARBA" id="ARBA00022490"/>
    </source>
</evidence>
<dbReference type="Proteomes" id="UP000824049">
    <property type="component" value="Unassembled WGS sequence"/>
</dbReference>
<keyword evidence="6 13" id="KW-0489">Methyltransferase</keyword>
<evidence type="ECO:0000313" key="16">
    <source>
        <dbReference type="Proteomes" id="UP000824049"/>
    </source>
</evidence>
<comment type="catalytic activity">
    <reaction evidence="12">
        <text>cytidine(967) in 16S rRNA + S-adenosyl-L-methionine = 5-methylcytidine(967) in 16S rRNA + S-adenosyl-L-homocysteine + H(+)</text>
        <dbReference type="Rhea" id="RHEA:42748"/>
        <dbReference type="Rhea" id="RHEA-COMP:10219"/>
        <dbReference type="Rhea" id="RHEA-COMP:10220"/>
        <dbReference type="ChEBI" id="CHEBI:15378"/>
        <dbReference type="ChEBI" id="CHEBI:57856"/>
        <dbReference type="ChEBI" id="CHEBI:59789"/>
        <dbReference type="ChEBI" id="CHEBI:74483"/>
        <dbReference type="ChEBI" id="CHEBI:82748"/>
        <dbReference type="EC" id="2.1.1.176"/>
    </reaction>
</comment>
<dbReference type="PANTHER" id="PTHR22807">
    <property type="entry name" value="NOP2 YEAST -RELATED NOL1/NOP2/FMU SUN DOMAIN-CONTAINING"/>
    <property type="match status" value="1"/>
</dbReference>
<protein>
    <recommendedName>
        <fullName evidence="3">16S rRNA (cytosine(967)-C(5))-methyltransferase</fullName>
        <ecNumber evidence="3">2.1.1.176</ecNumber>
    </recommendedName>
    <alternativeName>
        <fullName evidence="10">16S rRNA m5C967 methyltransferase</fullName>
    </alternativeName>
    <alternativeName>
        <fullName evidence="11">rRNA (cytosine-C(5)-)-methyltransferase RsmB</fullName>
    </alternativeName>
</protein>
<dbReference type="GO" id="GO:0006355">
    <property type="term" value="P:regulation of DNA-templated transcription"/>
    <property type="evidence" value="ECO:0007669"/>
    <property type="project" value="InterPro"/>
</dbReference>
<comment type="function">
    <text evidence="1">Specifically methylates the cytosine at position 967 (m5C967) of 16S rRNA.</text>
</comment>
<keyword evidence="5" id="KW-0698">rRNA processing</keyword>
<evidence type="ECO:0000256" key="7">
    <source>
        <dbReference type="ARBA" id="ARBA00022679"/>
    </source>
</evidence>
<dbReference type="InterPro" id="IPR006027">
    <property type="entry name" value="NusB_RsmB_TIM44"/>
</dbReference>
<evidence type="ECO:0000256" key="11">
    <source>
        <dbReference type="ARBA" id="ARBA00031088"/>
    </source>
</evidence>
<evidence type="ECO:0000256" key="3">
    <source>
        <dbReference type="ARBA" id="ARBA00012140"/>
    </source>
</evidence>
<dbReference type="NCBIfam" id="NF011494">
    <property type="entry name" value="PRK14902.1"/>
    <property type="match status" value="1"/>
</dbReference>
<keyword evidence="7 13" id="KW-0808">Transferase</keyword>
<dbReference type="GO" id="GO:0003723">
    <property type="term" value="F:RNA binding"/>
    <property type="evidence" value="ECO:0007669"/>
    <property type="project" value="UniProtKB-UniRule"/>
</dbReference>
<accession>A0A9D2ENF3</accession>
<dbReference type="Pfam" id="PF22458">
    <property type="entry name" value="RsmF-B_ferredox"/>
    <property type="match status" value="1"/>
</dbReference>
<dbReference type="PROSITE" id="PS51686">
    <property type="entry name" value="SAM_MT_RSMB_NOP"/>
    <property type="match status" value="1"/>
</dbReference>
<feature type="binding site" evidence="13">
    <location>
        <begin position="264"/>
        <end position="270"/>
    </location>
    <ligand>
        <name>S-adenosyl-L-methionine</name>
        <dbReference type="ChEBI" id="CHEBI:59789"/>
    </ligand>
</feature>
<dbReference type="EC" id="2.1.1.176" evidence="3"/>
<feature type="active site" description="Nucleophile" evidence="13">
    <location>
        <position position="386"/>
    </location>
</feature>
<evidence type="ECO:0000256" key="1">
    <source>
        <dbReference type="ARBA" id="ARBA00002724"/>
    </source>
</evidence>
<feature type="binding site" evidence="13">
    <location>
        <position position="288"/>
    </location>
    <ligand>
        <name>S-adenosyl-L-methionine</name>
        <dbReference type="ChEBI" id="CHEBI:59789"/>
    </ligand>
</feature>
<reference evidence="15" key="2">
    <citation type="submission" date="2021-04" db="EMBL/GenBank/DDBJ databases">
        <authorList>
            <person name="Gilroy R."/>
        </authorList>
    </citation>
    <scope>NUCLEOTIDE SEQUENCE</scope>
    <source>
        <strain evidence="15">CHK179-28034</strain>
    </source>
</reference>
<proteinExistence type="inferred from homology"/>
<keyword evidence="4" id="KW-0963">Cytoplasm</keyword>
<evidence type="ECO:0000256" key="12">
    <source>
        <dbReference type="ARBA" id="ARBA00047283"/>
    </source>
</evidence>
<dbReference type="EMBL" id="DXBR01000124">
    <property type="protein sequence ID" value="HIZ40879.1"/>
    <property type="molecule type" value="Genomic_DNA"/>
</dbReference>
<name>A0A9D2ENF3_9FIRM</name>
<dbReference type="Gene3D" id="3.40.50.150">
    <property type="entry name" value="Vaccinia Virus protein VP39"/>
    <property type="match status" value="1"/>
</dbReference>
<sequence length="449" mass="50865">MADRINMREEALNVLMNMEKTGRLSHLVMGEALMRLQFAPKNERAFFTMLCEGVTEQRIYLDYVLDAFSKTKMKKCKPLIRNLLRLSAYQILFMNVRDAAACSEAVNLAKKRGFRSLSGFVNGVLRTLIREKEHLPLPDRDSQLPEYLSIRYSMPQWLVHLLADQYGEEKTEAMLSSFLTAKPTTIRACQDRITPDALKKSLAESGVIVHNGRYLPYALQISGYNYLNKIPAFREGLFVVQDESSMFPVEVSGIKEGDRVLDLCAAPGGKTFHAAARAGVKGQVIARDLTEYKTEILQENNDRLKYSQIIIEQWDATEYDASLEKTMDVVLADLPCSGLGIMGRKNDIKYHLTADQLDELVKLQRKILATAWRYVKPGGTLIFSTCTLNQQENVENVRWIEENTPLQPVSVEECLPKDLRGRTGKEGYLQLLPGIDGCDGFFVAKFTRK</sequence>
<evidence type="ECO:0000313" key="15">
    <source>
        <dbReference type="EMBL" id="HIZ40879.1"/>
    </source>
</evidence>
<feature type="domain" description="SAM-dependent MTase RsmB/NOP-type" evidence="14">
    <location>
        <begin position="174"/>
        <end position="449"/>
    </location>
</feature>
<dbReference type="NCBIfam" id="TIGR00563">
    <property type="entry name" value="rsmB"/>
    <property type="match status" value="1"/>
</dbReference>
<evidence type="ECO:0000256" key="6">
    <source>
        <dbReference type="ARBA" id="ARBA00022603"/>
    </source>
</evidence>
<dbReference type="SUPFAM" id="SSF48013">
    <property type="entry name" value="NusB-like"/>
    <property type="match status" value="1"/>
</dbReference>
<dbReference type="InterPro" id="IPR049560">
    <property type="entry name" value="MeTrfase_RsmB-F_NOP2_cat"/>
</dbReference>